<dbReference type="OrthoDB" id="10381762at2759"/>
<name>A0A6A5CIW8_NAEFO</name>
<protein>
    <recommendedName>
        <fullName evidence="2">IPT/TIG domain-containing protein</fullName>
    </recommendedName>
</protein>
<dbReference type="GeneID" id="68107486"/>
<evidence type="ECO:0000259" key="2">
    <source>
        <dbReference type="Pfam" id="PF01833"/>
    </source>
</evidence>
<dbReference type="CDD" id="cd00102">
    <property type="entry name" value="IPT"/>
    <property type="match status" value="1"/>
</dbReference>
<feature type="region of interest" description="Disordered" evidence="1">
    <location>
        <begin position="1"/>
        <end position="26"/>
    </location>
</feature>
<evidence type="ECO:0000313" key="3">
    <source>
        <dbReference type="EMBL" id="KAF0985229.1"/>
    </source>
</evidence>
<keyword evidence="4" id="KW-1185">Reference proteome</keyword>
<evidence type="ECO:0000256" key="1">
    <source>
        <dbReference type="SAM" id="MobiDB-lite"/>
    </source>
</evidence>
<dbReference type="InterPro" id="IPR013783">
    <property type="entry name" value="Ig-like_fold"/>
</dbReference>
<dbReference type="VEuPathDB" id="AmoebaDB:NF0060990"/>
<organism evidence="3 4">
    <name type="scientific">Naegleria fowleri</name>
    <name type="common">Brain eating amoeba</name>
    <dbReference type="NCBI Taxonomy" id="5763"/>
    <lineage>
        <taxon>Eukaryota</taxon>
        <taxon>Discoba</taxon>
        <taxon>Heterolobosea</taxon>
        <taxon>Tetramitia</taxon>
        <taxon>Eutetramitia</taxon>
        <taxon>Vahlkampfiidae</taxon>
        <taxon>Naegleria</taxon>
    </lineage>
</organism>
<proteinExistence type="predicted"/>
<gene>
    <name evidence="3" type="ORF">FDP41_000268</name>
</gene>
<dbReference type="SUPFAM" id="SSF81296">
    <property type="entry name" value="E set domains"/>
    <property type="match status" value="1"/>
</dbReference>
<comment type="caution">
    <text evidence="3">The sequence shown here is derived from an EMBL/GenBank/DDBJ whole genome shotgun (WGS) entry which is preliminary data.</text>
</comment>
<dbReference type="AlphaFoldDB" id="A0A6A5CIW8"/>
<feature type="domain" description="IPT/TIG" evidence="2">
    <location>
        <begin position="152"/>
        <end position="229"/>
    </location>
</feature>
<reference evidence="3 4" key="1">
    <citation type="journal article" date="2019" name="Sci. Rep.">
        <title>Nanopore sequencing improves the draft genome of the human pathogenic amoeba Naegleria fowleri.</title>
        <authorList>
            <person name="Liechti N."/>
            <person name="Schurch N."/>
            <person name="Bruggmann R."/>
            <person name="Wittwer M."/>
        </authorList>
    </citation>
    <scope>NUCLEOTIDE SEQUENCE [LARGE SCALE GENOMIC DNA]</scope>
    <source>
        <strain evidence="3 4">ATCC 30894</strain>
    </source>
</reference>
<dbReference type="RefSeq" id="XP_044569942.1">
    <property type="nucleotide sequence ID" value="XM_044705900.1"/>
</dbReference>
<dbReference type="Proteomes" id="UP000444721">
    <property type="component" value="Unassembled WGS sequence"/>
</dbReference>
<accession>A0A6A5CIW8</accession>
<evidence type="ECO:0000313" key="4">
    <source>
        <dbReference type="Proteomes" id="UP000444721"/>
    </source>
</evidence>
<sequence>MIEEGFDLPPPNPQPGGKQNKKPLPRHIISIRTSGIPRYQFYSMKVSLLGYKTKQKEVLKDIVEPVLLSKSKVNLRGDSKRVDLHFDNIIIDEASHMNGRKFFLRFTLLSPDKLPVSYVDSSYFETITDRGNQKRQQKIDHSRSKISKVLKVSPRYSIVQGGQLVKVLINQQIVAPNNVYVYFGDKRARCVYVSPNKDNTIVCETPDGNADEEVEVKVSLDKGKTFMATDATLRYVPFTSLNVNGDTNGRVSPASMPFLVNREEIRLKSTYPAPSIQHDEEHDDNDNSQEYEENYEDGNSQSQHQIPTQTFVYNQTQPLQSNIISTLNQSQNHHGFSNFNVQHNSPQMNVSNPPIQHQALNQQRQYMMQPSNNSSTNHQQPYILPTSANTMQQNQMRIFQNFNN</sequence>
<feature type="compositionally biased region" description="Acidic residues" evidence="1">
    <location>
        <begin position="281"/>
        <end position="296"/>
    </location>
</feature>
<dbReference type="Pfam" id="PF01833">
    <property type="entry name" value="TIG"/>
    <property type="match status" value="1"/>
</dbReference>
<feature type="region of interest" description="Disordered" evidence="1">
    <location>
        <begin position="271"/>
        <end position="303"/>
    </location>
</feature>
<dbReference type="VEuPathDB" id="AmoebaDB:NfTy_024470"/>
<dbReference type="Gene3D" id="2.60.40.10">
    <property type="entry name" value="Immunoglobulins"/>
    <property type="match status" value="1"/>
</dbReference>
<dbReference type="InterPro" id="IPR014756">
    <property type="entry name" value="Ig_E-set"/>
</dbReference>
<dbReference type="VEuPathDB" id="AmoebaDB:FDP41_000268"/>
<dbReference type="EMBL" id="VFQX01000001">
    <property type="protein sequence ID" value="KAF0985229.1"/>
    <property type="molecule type" value="Genomic_DNA"/>
</dbReference>
<dbReference type="InterPro" id="IPR002909">
    <property type="entry name" value="IPT_dom"/>
</dbReference>